<dbReference type="NCBIfam" id="TIGR00369">
    <property type="entry name" value="unchar_dom_1"/>
    <property type="match status" value="1"/>
</dbReference>
<dbReference type="Proteomes" id="UP001320899">
    <property type="component" value="Unassembled WGS sequence"/>
</dbReference>
<feature type="domain" description="Thioesterase" evidence="2">
    <location>
        <begin position="63"/>
        <end position="135"/>
    </location>
</feature>
<evidence type="ECO:0000259" key="2">
    <source>
        <dbReference type="Pfam" id="PF03061"/>
    </source>
</evidence>
<dbReference type="SUPFAM" id="SSF54637">
    <property type="entry name" value="Thioesterase/thiol ester dehydrase-isomerase"/>
    <property type="match status" value="1"/>
</dbReference>
<dbReference type="EMBL" id="JAOWLB010000018">
    <property type="protein sequence ID" value="MCV2890497.1"/>
    <property type="molecule type" value="Genomic_DNA"/>
</dbReference>
<dbReference type="PANTHER" id="PTHR43240:SF7">
    <property type="entry name" value="BLR7284 PROTEIN"/>
    <property type="match status" value="1"/>
</dbReference>
<name>A0ABT3AQF4_9RHOB</name>
<dbReference type="RefSeq" id="WP_263830152.1">
    <property type="nucleotide sequence ID" value="NZ_JAOWLB010000018.1"/>
</dbReference>
<dbReference type="Pfam" id="PF03061">
    <property type="entry name" value="4HBT"/>
    <property type="match status" value="1"/>
</dbReference>
<organism evidence="3 4">
    <name type="scientific">Ruegeria aquimaris</name>
    <dbReference type="NCBI Taxonomy" id="2984333"/>
    <lineage>
        <taxon>Bacteria</taxon>
        <taxon>Pseudomonadati</taxon>
        <taxon>Pseudomonadota</taxon>
        <taxon>Alphaproteobacteria</taxon>
        <taxon>Rhodobacterales</taxon>
        <taxon>Roseobacteraceae</taxon>
        <taxon>Ruegeria</taxon>
    </lineage>
</organism>
<evidence type="ECO:0000313" key="3">
    <source>
        <dbReference type="EMBL" id="MCV2890497.1"/>
    </source>
</evidence>
<proteinExistence type="predicted"/>
<dbReference type="Gene3D" id="3.10.129.10">
    <property type="entry name" value="Hotdog Thioesterase"/>
    <property type="match status" value="1"/>
</dbReference>
<dbReference type="PANTHER" id="PTHR43240">
    <property type="entry name" value="1,4-DIHYDROXY-2-NAPHTHOYL-COA THIOESTERASE 1"/>
    <property type="match status" value="1"/>
</dbReference>
<dbReference type="InterPro" id="IPR029069">
    <property type="entry name" value="HotDog_dom_sf"/>
</dbReference>
<evidence type="ECO:0000313" key="4">
    <source>
        <dbReference type="Proteomes" id="UP001320899"/>
    </source>
</evidence>
<comment type="caution">
    <text evidence="3">The sequence shown here is derived from an EMBL/GenBank/DDBJ whole genome shotgun (WGS) entry which is preliminary data.</text>
</comment>
<keyword evidence="4" id="KW-1185">Reference proteome</keyword>
<keyword evidence="1" id="KW-0378">Hydrolase</keyword>
<evidence type="ECO:0000256" key="1">
    <source>
        <dbReference type="ARBA" id="ARBA00022801"/>
    </source>
</evidence>
<reference evidence="3 4" key="1">
    <citation type="submission" date="2022-10" db="EMBL/GenBank/DDBJ databases">
        <title>Ruegeria sp. nov., isolated from ocean surface sediments.</title>
        <authorList>
            <person name="He W."/>
            <person name="Xue H.-P."/>
            <person name="Zhang D.-F."/>
        </authorList>
    </citation>
    <scope>NUCLEOTIDE SEQUENCE [LARGE SCALE GENOMIC DNA]</scope>
    <source>
        <strain evidence="3 4">XHP0148</strain>
    </source>
</reference>
<dbReference type="CDD" id="cd03443">
    <property type="entry name" value="PaaI_thioesterase"/>
    <property type="match status" value="1"/>
</dbReference>
<gene>
    <name evidence="3" type="ORF">OE747_19335</name>
</gene>
<accession>A0ABT3AQF4</accession>
<protein>
    <submittedName>
        <fullName evidence="3">PaaI family thioesterase</fullName>
    </submittedName>
</protein>
<dbReference type="InterPro" id="IPR003736">
    <property type="entry name" value="PAAI_dom"/>
</dbReference>
<sequence>MVKKQTKNENSSKLLARAAEVWNERALGFITEMNLQIERSALDGVQLRMPYNPEFCVDEEGTMLHGGILTALLDSAFGLANFLAVEDLESMATIDLRVEYLGPAQSRADILVFTECYRQTQHVAFNSGRIWFDTNGQPEVARAMGTFSVTRGTNSLLDKLNTMGPGQ</sequence>
<dbReference type="InterPro" id="IPR006683">
    <property type="entry name" value="Thioestr_dom"/>
</dbReference>